<accession>A0A9P9E1H2</accession>
<dbReference type="Proteomes" id="UP000700596">
    <property type="component" value="Unassembled WGS sequence"/>
</dbReference>
<reference evidence="2" key="1">
    <citation type="journal article" date="2021" name="Nat. Commun.">
        <title>Genetic determinants of endophytism in the Arabidopsis root mycobiome.</title>
        <authorList>
            <person name="Mesny F."/>
            <person name="Miyauchi S."/>
            <person name="Thiergart T."/>
            <person name="Pickel B."/>
            <person name="Atanasova L."/>
            <person name="Karlsson M."/>
            <person name="Huettel B."/>
            <person name="Barry K.W."/>
            <person name="Haridas S."/>
            <person name="Chen C."/>
            <person name="Bauer D."/>
            <person name="Andreopoulos W."/>
            <person name="Pangilinan J."/>
            <person name="LaButti K."/>
            <person name="Riley R."/>
            <person name="Lipzen A."/>
            <person name="Clum A."/>
            <person name="Drula E."/>
            <person name="Henrissat B."/>
            <person name="Kohler A."/>
            <person name="Grigoriev I.V."/>
            <person name="Martin F.M."/>
            <person name="Hacquard S."/>
        </authorList>
    </citation>
    <scope>NUCLEOTIDE SEQUENCE</scope>
    <source>
        <strain evidence="2">MPI-CAGE-CH-0243</strain>
    </source>
</reference>
<dbReference type="InterPro" id="IPR001810">
    <property type="entry name" value="F-box_dom"/>
</dbReference>
<dbReference type="SUPFAM" id="SSF52047">
    <property type="entry name" value="RNI-like"/>
    <property type="match status" value="1"/>
</dbReference>
<evidence type="ECO:0000313" key="2">
    <source>
        <dbReference type="EMBL" id="KAH7130509.1"/>
    </source>
</evidence>
<comment type="caution">
    <text evidence="2">The sequence shown here is derived from an EMBL/GenBank/DDBJ whole genome shotgun (WGS) entry which is preliminary data.</text>
</comment>
<organism evidence="2 3">
    <name type="scientific">Dendryphion nanum</name>
    <dbReference type="NCBI Taxonomy" id="256645"/>
    <lineage>
        <taxon>Eukaryota</taxon>
        <taxon>Fungi</taxon>
        <taxon>Dikarya</taxon>
        <taxon>Ascomycota</taxon>
        <taxon>Pezizomycotina</taxon>
        <taxon>Dothideomycetes</taxon>
        <taxon>Pleosporomycetidae</taxon>
        <taxon>Pleosporales</taxon>
        <taxon>Torulaceae</taxon>
        <taxon>Dendryphion</taxon>
    </lineage>
</organism>
<dbReference type="EMBL" id="JAGMWT010000004">
    <property type="protein sequence ID" value="KAH7130509.1"/>
    <property type="molecule type" value="Genomic_DNA"/>
</dbReference>
<protein>
    <recommendedName>
        <fullName evidence="1">F-box domain-containing protein</fullName>
    </recommendedName>
</protein>
<feature type="domain" description="F-box" evidence="1">
    <location>
        <begin position="1"/>
        <end position="45"/>
    </location>
</feature>
<evidence type="ECO:0000313" key="3">
    <source>
        <dbReference type="Proteomes" id="UP000700596"/>
    </source>
</evidence>
<evidence type="ECO:0000259" key="1">
    <source>
        <dbReference type="PROSITE" id="PS50181"/>
    </source>
</evidence>
<sequence length="414" mass="47905">MLPTEMVEAVADNLSLIEFRQLRLVCSSLQQQSLHQFRERFFRQKTLAWEVESFESLLQVTKHPYFGKSIRHLIIESTPTYAIRLWKLNRRVIETPDHDVEHRLTLEEDALADEACRVAKFWNETRYDQKSLMTFFEQVRTLESITLSFNGMERHLGKFARMYCERSRNEMSRPFVTTMFTMATLGATVDNIFLHEDRNYGAISIGRLESLSPVLSKFEDAFTNLHTIQLNLRDWRFPEEGFEPPIGRAPFVVRFLSKCTNIRRFEVSCFSSLEGNIFPEMAKHCKFPFLERCHLDLFRVFAMEDLLNFLDGAKDTLRVLSLSHVVLRDETADWSDIMRSIASGLNLESLELKNLFNRRGGRVGIEGTVKGAITLSGPDLKSTLEYHADNLVVGNWGPAWHLASTSYPFIGLRT</sequence>
<dbReference type="AlphaFoldDB" id="A0A9P9E1H2"/>
<dbReference type="Gene3D" id="3.80.10.10">
    <property type="entry name" value="Ribonuclease Inhibitor"/>
    <property type="match status" value="1"/>
</dbReference>
<dbReference type="PROSITE" id="PS50181">
    <property type="entry name" value="FBOX"/>
    <property type="match status" value="1"/>
</dbReference>
<keyword evidence="3" id="KW-1185">Reference proteome</keyword>
<proteinExistence type="predicted"/>
<gene>
    <name evidence="2" type="ORF">B0J11DRAFT_578041</name>
</gene>
<dbReference type="OrthoDB" id="10261563at2759"/>
<dbReference type="InterPro" id="IPR032675">
    <property type="entry name" value="LRR_dom_sf"/>
</dbReference>
<name>A0A9P9E1H2_9PLEO</name>